<gene>
    <name evidence="1" type="ORF">OUZ56_008739</name>
</gene>
<keyword evidence="2" id="KW-1185">Reference proteome</keyword>
<organism evidence="1 2">
    <name type="scientific">Daphnia magna</name>
    <dbReference type="NCBI Taxonomy" id="35525"/>
    <lineage>
        <taxon>Eukaryota</taxon>
        <taxon>Metazoa</taxon>
        <taxon>Ecdysozoa</taxon>
        <taxon>Arthropoda</taxon>
        <taxon>Crustacea</taxon>
        <taxon>Branchiopoda</taxon>
        <taxon>Diplostraca</taxon>
        <taxon>Cladocera</taxon>
        <taxon>Anomopoda</taxon>
        <taxon>Daphniidae</taxon>
        <taxon>Daphnia</taxon>
    </lineage>
</organism>
<evidence type="ECO:0000313" key="1">
    <source>
        <dbReference type="EMBL" id="KAK4023322.1"/>
    </source>
</evidence>
<accession>A0ABR0ADX2</accession>
<dbReference type="EMBL" id="JAOYFB010000037">
    <property type="protein sequence ID" value="KAK4023322.1"/>
    <property type="molecule type" value="Genomic_DNA"/>
</dbReference>
<comment type="caution">
    <text evidence="1">The sequence shown here is derived from an EMBL/GenBank/DDBJ whole genome shotgun (WGS) entry which is preliminary data.</text>
</comment>
<evidence type="ECO:0000313" key="2">
    <source>
        <dbReference type="Proteomes" id="UP001234178"/>
    </source>
</evidence>
<protein>
    <submittedName>
        <fullName evidence="1">Uncharacterized protein</fullName>
    </submittedName>
</protein>
<sequence length="68" mass="7463">MVVVGGGPMANGPFVLIYGNDQQLVCSSVEDARQLNRITPLLWVTDQVAAMTTTTPIKLELVHNYIVY</sequence>
<proteinExistence type="predicted"/>
<reference evidence="1 2" key="1">
    <citation type="journal article" date="2023" name="Nucleic Acids Res.">
        <title>The hologenome of Daphnia magna reveals possible DNA methylation and microbiome-mediated evolution of the host genome.</title>
        <authorList>
            <person name="Chaturvedi A."/>
            <person name="Li X."/>
            <person name="Dhandapani V."/>
            <person name="Marshall H."/>
            <person name="Kissane S."/>
            <person name="Cuenca-Cambronero M."/>
            <person name="Asole G."/>
            <person name="Calvet F."/>
            <person name="Ruiz-Romero M."/>
            <person name="Marangio P."/>
            <person name="Guigo R."/>
            <person name="Rago D."/>
            <person name="Mirbahai L."/>
            <person name="Eastwood N."/>
            <person name="Colbourne J.K."/>
            <person name="Zhou J."/>
            <person name="Mallon E."/>
            <person name="Orsini L."/>
        </authorList>
    </citation>
    <scope>NUCLEOTIDE SEQUENCE [LARGE SCALE GENOMIC DNA]</scope>
    <source>
        <strain evidence="1">LRV0_1</strain>
    </source>
</reference>
<name>A0ABR0ADX2_9CRUS</name>
<dbReference type="Proteomes" id="UP001234178">
    <property type="component" value="Unassembled WGS sequence"/>
</dbReference>